<protein>
    <submittedName>
        <fullName evidence="5">4'-phosphopantetheinyl transferase</fullName>
    </submittedName>
</protein>
<evidence type="ECO:0000259" key="4">
    <source>
        <dbReference type="Pfam" id="PF01648"/>
    </source>
</evidence>
<dbReference type="InterPro" id="IPR037143">
    <property type="entry name" value="4-PPantetheinyl_Trfase_dom_sf"/>
</dbReference>
<name>A0A1G8V852_9ACTN</name>
<keyword evidence="6" id="KW-1185">Reference proteome</keyword>
<evidence type="ECO:0000313" key="6">
    <source>
        <dbReference type="Proteomes" id="UP000199155"/>
    </source>
</evidence>
<sequence>MIHRAEPEQQEERPEPKEYGRHPLPAGPLAYPEVWLVRAAAAAELPDVLDAAERERAAALRRPQDRAVYEASHRALRVLAAARLGLDPAALAFRRERCPGCGGPHGRPALAGHPELQFSLSHSGGLALVAFAAVPVGVDLEAVPAPAAVHDVAAALHPQERAELGQLPPAARPSAFARCWTRKEAYLKGTGEGIAGAAFAATVVGTGEHPCPVPGWTLTDLRVDEGHAAALAVRHAPVP</sequence>
<reference evidence="5 6" key="1">
    <citation type="submission" date="2016-10" db="EMBL/GenBank/DDBJ databases">
        <authorList>
            <person name="de Groot N.N."/>
        </authorList>
    </citation>
    <scope>NUCLEOTIDE SEQUENCE [LARGE SCALE GENOMIC DNA]</scope>
    <source>
        <strain evidence="5 6">CGMCC 4.5727</strain>
    </source>
</reference>
<evidence type="ECO:0000256" key="2">
    <source>
        <dbReference type="ARBA" id="ARBA00022679"/>
    </source>
</evidence>
<dbReference type="STRING" id="417292.SAMN05421806_1011269"/>
<gene>
    <name evidence="5" type="ORF">SAMN05421806_1011269</name>
</gene>
<dbReference type="PANTHER" id="PTHR12215">
    <property type="entry name" value="PHOSPHOPANTETHEINE TRANSFERASE"/>
    <property type="match status" value="1"/>
</dbReference>
<dbReference type="Proteomes" id="UP000199155">
    <property type="component" value="Unassembled WGS sequence"/>
</dbReference>
<dbReference type="AlphaFoldDB" id="A0A1G8V852"/>
<accession>A0A1G8V852</accession>
<keyword evidence="2 5" id="KW-0808">Transferase</keyword>
<organism evidence="5 6">
    <name type="scientific">Streptomyces indicus</name>
    <dbReference type="NCBI Taxonomy" id="417292"/>
    <lineage>
        <taxon>Bacteria</taxon>
        <taxon>Bacillati</taxon>
        <taxon>Actinomycetota</taxon>
        <taxon>Actinomycetes</taxon>
        <taxon>Kitasatosporales</taxon>
        <taxon>Streptomycetaceae</taxon>
        <taxon>Streptomyces</taxon>
    </lineage>
</organism>
<comment type="similarity">
    <text evidence="1">Belongs to the P-Pant transferase superfamily. Gsp/Sfp/HetI/AcpT family.</text>
</comment>
<dbReference type="GO" id="GO:0005829">
    <property type="term" value="C:cytosol"/>
    <property type="evidence" value="ECO:0007669"/>
    <property type="project" value="TreeGrafter"/>
</dbReference>
<dbReference type="Gene3D" id="3.90.470.20">
    <property type="entry name" value="4'-phosphopantetheinyl transferase domain"/>
    <property type="match status" value="2"/>
</dbReference>
<dbReference type="OrthoDB" id="190168at2"/>
<feature type="compositionally biased region" description="Basic and acidic residues" evidence="3">
    <location>
        <begin position="1"/>
        <end position="21"/>
    </location>
</feature>
<dbReference type="GO" id="GO:0008897">
    <property type="term" value="F:holo-[acyl-carrier-protein] synthase activity"/>
    <property type="evidence" value="ECO:0007669"/>
    <property type="project" value="InterPro"/>
</dbReference>
<dbReference type="GO" id="GO:0000287">
    <property type="term" value="F:magnesium ion binding"/>
    <property type="evidence" value="ECO:0007669"/>
    <property type="project" value="InterPro"/>
</dbReference>
<dbReference type="PANTHER" id="PTHR12215:SF10">
    <property type="entry name" value="L-AMINOADIPATE-SEMIALDEHYDE DEHYDROGENASE-PHOSPHOPANTETHEINYL TRANSFERASE"/>
    <property type="match status" value="1"/>
</dbReference>
<proteinExistence type="inferred from homology"/>
<evidence type="ECO:0000256" key="3">
    <source>
        <dbReference type="SAM" id="MobiDB-lite"/>
    </source>
</evidence>
<dbReference type="Pfam" id="PF01648">
    <property type="entry name" value="ACPS"/>
    <property type="match status" value="1"/>
</dbReference>
<evidence type="ECO:0000313" key="5">
    <source>
        <dbReference type="EMBL" id="SDJ61340.1"/>
    </source>
</evidence>
<dbReference type="GO" id="GO:0019878">
    <property type="term" value="P:lysine biosynthetic process via aminoadipic acid"/>
    <property type="evidence" value="ECO:0007669"/>
    <property type="project" value="TreeGrafter"/>
</dbReference>
<evidence type="ECO:0000256" key="1">
    <source>
        <dbReference type="ARBA" id="ARBA00010990"/>
    </source>
</evidence>
<dbReference type="SUPFAM" id="SSF56214">
    <property type="entry name" value="4'-phosphopantetheinyl transferase"/>
    <property type="match status" value="2"/>
</dbReference>
<dbReference type="RefSeq" id="WP_093607604.1">
    <property type="nucleotide sequence ID" value="NZ_FNFF01000001.1"/>
</dbReference>
<dbReference type="EMBL" id="FNFF01000001">
    <property type="protein sequence ID" value="SDJ61340.1"/>
    <property type="molecule type" value="Genomic_DNA"/>
</dbReference>
<dbReference type="InterPro" id="IPR008278">
    <property type="entry name" value="4-PPantetheinyl_Trfase_dom"/>
</dbReference>
<feature type="region of interest" description="Disordered" evidence="3">
    <location>
        <begin position="1"/>
        <end position="25"/>
    </location>
</feature>
<dbReference type="InterPro" id="IPR050559">
    <property type="entry name" value="P-Pant_transferase_sf"/>
</dbReference>
<feature type="domain" description="4'-phosphopantetheinyl transferase" evidence="4">
    <location>
        <begin position="135"/>
        <end position="194"/>
    </location>
</feature>